<organism evidence="2 3">
    <name type="scientific">Gryllus longicercus</name>
    <dbReference type="NCBI Taxonomy" id="2509291"/>
    <lineage>
        <taxon>Eukaryota</taxon>
        <taxon>Metazoa</taxon>
        <taxon>Ecdysozoa</taxon>
        <taxon>Arthropoda</taxon>
        <taxon>Hexapoda</taxon>
        <taxon>Insecta</taxon>
        <taxon>Pterygota</taxon>
        <taxon>Neoptera</taxon>
        <taxon>Polyneoptera</taxon>
        <taxon>Orthoptera</taxon>
        <taxon>Ensifera</taxon>
        <taxon>Gryllidea</taxon>
        <taxon>Grylloidea</taxon>
        <taxon>Gryllidae</taxon>
        <taxon>Gryllinae</taxon>
        <taxon>Gryllus</taxon>
    </lineage>
</organism>
<comment type="caution">
    <text evidence="2">The sequence shown here is derived from an EMBL/GenBank/DDBJ whole genome shotgun (WGS) entry which is preliminary data.</text>
</comment>
<feature type="compositionally biased region" description="Polar residues" evidence="1">
    <location>
        <begin position="414"/>
        <end position="426"/>
    </location>
</feature>
<feature type="compositionally biased region" description="Basic and acidic residues" evidence="1">
    <location>
        <begin position="428"/>
        <end position="438"/>
    </location>
</feature>
<proteinExistence type="predicted"/>
<reference evidence="2 3" key="1">
    <citation type="submission" date="2024-03" db="EMBL/GenBank/DDBJ databases">
        <title>The genome assembly and annotation of the cricket Gryllus longicercus Weissman &amp; Gray.</title>
        <authorList>
            <person name="Szrajer S."/>
            <person name="Gray D."/>
            <person name="Ylla G."/>
        </authorList>
    </citation>
    <scope>NUCLEOTIDE SEQUENCE [LARGE SCALE GENOMIC DNA]</scope>
    <source>
        <strain evidence="2">DAG 2021-001</strain>
        <tissue evidence="2">Whole body minus gut</tissue>
    </source>
</reference>
<feature type="compositionally biased region" description="Basic and acidic residues" evidence="1">
    <location>
        <begin position="566"/>
        <end position="582"/>
    </location>
</feature>
<name>A0AAN9VRY8_9ORTH</name>
<keyword evidence="3" id="KW-1185">Reference proteome</keyword>
<evidence type="ECO:0000256" key="1">
    <source>
        <dbReference type="SAM" id="MobiDB-lite"/>
    </source>
</evidence>
<gene>
    <name evidence="2" type="ORF">R5R35_001102</name>
</gene>
<feature type="region of interest" description="Disordered" evidence="1">
    <location>
        <begin position="266"/>
        <end position="710"/>
    </location>
</feature>
<dbReference type="EMBL" id="JAZDUA010000122">
    <property type="protein sequence ID" value="KAK7867322.1"/>
    <property type="molecule type" value="Genomic_DNA"/>
</dbReference>
<accession>A0AAN9VRY8</accession>
<feature type="compositionally biased region" description="Polar residues" evidence="1">
    <location>
        <begin position="625"/>
        <end position="640"/>
    </location>
</feature>
<protein>
    <submittedName>
        <fullName evidence="2">Uncharacterized protein</fullName>
    </submittedName>
</protein>
<feature type="compositionally biased region" description="Basic residues" evidence="1">
    <location>
        <begin position="278"/>
        <end position="288"/>
    </location>
</feature>
<feature type="compositionally biased region" description="Polar residues" evidence="1">
    <location>
        <begin position="298"/>
        <end position="313"/>
    </location>
</feature>
<evidence type="ECO:0000313" key="3">
    <source>
        <dbReference type="Proteomes" id="UP001378592"/>
    </source>
</evidence>
<dbReference type="Proteomes" id="UP001378592">
    <property type="component" value="Unassembled WGS sequence"/>
</dbReference>
<feature type="compositionally biased region" description="Basic and acidic residues" evidence="1">
    <location>
        <begin position="547"/>
        <end position="557"/>
    </location>
</feature>
<feature type="compositionally biased region" description="Polar residues" evidence="1">
    <location>
        <begin position="583"/>
        <end position="602"/>
    </location>
</feature>
<feature type="compositionally biased region" description="Basic and acidic residues" evidence="1">
    <location>
        <begin position="608"/>
        <end position="618"/>
    </location>
</feature>
<feature type="region of interest" description="Disordered" evidence="1">
    <location>
        <begin position="745"/>
        <end position="813"/>
    </location>
</feature>
<feature type="compositionally biased region" description="Polar residues" evidence="1">
    <location>
        <begin position="745"/>
        <end position="755"/>
    </location>
</feature>
<feature type="compositionally biased region" description="Polar residues" evidence="1">
    <location>
        <begin position="534"/>
        <end position="546"/>
    </location>
</feature>
<feature type="compositionally biased region" description="Polar residues" evidence="1">
    <location>
        <begin position="657"/>
        <end position="668"/>
    </location>
</feature>
<evidence type="ECO:0000313" key="2">
    <source>
        <dbReference type="EMBL" id="KAK7867322.1"/>
    </source>
</evidence>
<sequence>MAEGSDDENEIQALTREVEKAAKMRRALVKLKHRLETKLKIPCSATFKEFESFANVDQPKNNFACVDISSYRAKLELCLIAGGIKCVDVNSGKMRFELQFGVGPHIYSGYQIQIDEVEGGGFCLSKYNLPEGLNVKTIIQKVPMKDTSDLSIFLKFVRACSSALLHRRKQTEELKYYCANESLDIDVFTSSDITLLEIIFQSDVLKLSSETEKMSFILKYAIDAHLPTIATYEKEHINQEDKSLLDSYCSDFLTWNLVEALGFARHVKHQPRDSIPKQSKHSSRRTQKFSKDSVESMPESTSPKHMPTRTQQMPKEEVQSRTMRTSPRRKSIRVQALSDDDDESMPESSPPRRNSTRTQKVSEEVESRPINTSPKHVPTRLQKMPGEKVEPRTLGTSRSKSIRMQKFSDDESMPESTSPRRISPRTQKVPEQKIESRIVRGSPRRTSNRMQIFSDDDDESMPESSPPRRNSTRTQKVSEEVESRPINASPKHVPTHLQKMPGEKVEPRTMGTSRSKSIRVQKFSDDDDDEYMPESTSPRRNSTRTQKLAEEKVEFRPKSASPRHALRQDKRLSGEDGVEFRPKSSSSKQVPIRTQQMPTTNVVIRIPRIPEHTPDQKIRKLQQRPFFSQKSSTPLRGGNTSSEQQSSDIDLDDLSTIMGSDSNVQSLSDENRNVHPVAESTPFVPPNPRQKRTMNTEKKLNSDSLQTNSSQINLHKYRQTQLLHFMKNQPLQTIQISESIKISPTNKLSSGQYSSESDENDDQKELKEMEKKRKSGINVHKGTPVPKGFQSSRMKKSVSRQSVVSGKYLRRKN</sequence>
<dbReference type="AlphaFoldDB" id="A0AAN9VRY8"/>